<dbReference type="EMBL" id="DWWC01000338">
    <property type="protein sequence ID" value="HJC71101.1"/>
    <property type="molecule type" value="Genomic_DNA"/>
</dbReference>
<evidence type="ECO:0000256" key="1">
    <source>
        <dbReference type="SAM" id="MobiDB-lite"/>
    </source>
</evidence>
<name>A0A9D2Q2F0_9MICO</name>
<evidence type="ECO:0000313" key="3">
    <source>
        <dbReference type="Proteomes" id="UP000823854"/>
    </source>
</evidence>
<proteinExistence type="predicted"/>
<comment type="caution">
    <text evidence="2">The sequence shown here is derived from an EMBL/GenBank/DDBJ whole genome shotgun (WGS) entry which is preliminary data.</text>
</comment>
<feature type="region of interest" description="Disordered" evidence="1">
    <location>
        <begin position="40"/>
        <end position="85"/>
    </location>
</feature>
<reference evidence="2" key="2">
    <citation type="submission" date="2021-04" db="EMBL/GenBank/DDBJ databases">
        <authorList>
            <person name="Gilroy R."/>
        </authorList>
    </citation>
    <scope>NUCLEOTIDE SEQUENCE</scope>
    <source>
        <strain evidence="2">CHK130-7132</strain>
    </source>
</reference>
<dbReference type="Proteomes" id="UP000823854">
    <property type="component" value="Unassembled WGS sequence"/>
</dbReference>
<evidence type="ECO:0000313" key="2">
    <source>
        <dbReference type="EMBL" id="HJC71101.1"/>
    </source>
</evidence>
<sequence>MKNATIATSRTRADSDHLIPYRPRPATWGDVETLQAVRAQRSRAAGQGLDPSTLEARAGRRAGRTHEAGRGPASQRTVPAGRHRARPSFPALLAPLLGVPRSA</sequence>
<gene>
    <name evidence="2" type="ORF">H9932_15690</name>
</gene>
<accession>A0A9D2Q2F0</accession>
<feature type="region of interest" description="Disordered" evidence="1">
    <location>
        <begin position="1"/>
        <end position="21"/>
    </location>
</feature>
<protein>
    <submittedName>
        <fullName evidence="2">Uncharacterized protein</fullName>
    </submittedName>
</protein>
<reference evidence="2" key="1">
    <citation type="journal article" date="2021" name="PeerJ">
        <title>Extensive microbial diversity within the chicken gut microbiome revealed by metagenomics and culture.</title>
        <authorList>
            <person name="Gilroy R."/>
            <person name="Ravi A."/>
            <person name="Getino M."/>
            <person name="Pursley I."/>
            <person name="Horton D.L."/>
            <person name="Alikhan N.F."/>
            <person name="Baker D."/>
            <person name="Gharbi K."/>
            <person name="Hall N."/>
            <person name="Watson M."/>
            <person name="Adriaenssens E.M."/>
            <person name="Foster-Nyarko E."/>
            <person name="Jarju S."/>
            <person name="Secka A."/>
            <person name="Antonio M."/>
            <person name="Oren A."/>
            <person name="Chaudhuri R.R."/>
            <person name="La Ragione R."/>
            <person name="Hildebrand F."/>
            <person name="Pallen M.J."/>
        </authorList>
    </citation>
    <scope>NUCLEOTIDE SEQUENCE</scope>
    <source>
        <strain evidence="2">CHK130-7132</strain>
    </source>
</reference>
<organism evidence="2 3">
    <name type="scientific">Candidatus Brachybacterium intestinipullorum</name>
    <dbReference type="NCBI Taxonomy" id="2838512"/>
    <lineage>
        <taxon>Bacteria</taxon>
        <taxon>Bacillati</taxon>
        <taxon>Actinomycetota</taxon>
        <taxon>Actinomycetes</taxon>
        <taxon>Micrococcales</taxon>
        <taxon>Dermabacteraceae</taxon>
        <taxon>Brachybacterium</taxon>
    </lineage>
</organism>
<dbReference type="AlphaFoldDB" id="A0A9D2Q2F0"/>
<feature type="compositionally biased region" description="Polar residues" evidence="1">
    <location>
        <begin position="1"/>
        <end position="10"/>
    </location>
</feature>